<keyword evidence="4 5" id="KW-0472">Membrane</keyword>
<dbReference type="InterPro" id="IPR007300">
    <property type="entry name" value="CidB/LrgB"/>
</dbReference>
<keyword evidence="2 5" id="KW-0812">Transmembrane</keyword>
<dbReference type="OrthoDB" id="9811701at2"/>
<proteinExistence type="predicted"/>
<comment type="subcellular location">
    <subcellularLocation>
        <location evidence="1">Membrane</location>
        <topology evidence="1">Multi-pass membrane protein</topology>
    </subcellularLocation>
</comment>
<evidence type="ECO:0000256" key="4">
    <source>
        <dbReference type="ARBA" id="ARBA00023136"/>
    </source>
</evidence>
<feature type="transmembrane region" description="Helical" evidence="5">
    <location>
        <begin position="44"/>
        <end position="63"/>
    </location>
</feature>
<organism evidence="6 7">
    <name type="scientific">Ensifer adhaerens</name>
    <name type="common">Sinorhizobium morelense</name>
    <dbReference type="NCBI Taxonomy" id="106592"/>
    <lineage>
        <taxon>Bacteria</taxon>
        <taxon>Pseudomonadati</taxon>
        <taxon>Pseudomonadota</taxon>
        <taxon>Alphaproteobacteria</taxon>
        <taxon>Hyphomicrobiales</taxon>
        <taxon>Rhizobiaceae</taxon>
        <taxon>Sinorhizobium/Ensifer group</taxon>
        <taxon>Ensifer</taxon>
    </lineage>
</organism>
<evidence type="ECO:0000256" key="1">
    <source>
        <dbReference type="ARBA" id="ARBA00004141"/>
    </source>
</evidence>
<dbReference type="AlphaFoldDB" id="A0A0L8C1X5"/>
<feature type="transmembrane region" description="Helical" evidence="5">
    <location>
        <begin position="220"/>
        <end position="240"/>
    </location>
</feature>
<dbReference type="PANTHER" id="PTHR30249:SF0">
    <property type="entry name" value="PLASTIDAL GLYCOLATE_GLYCERATE TRANSLOCATOR 1, CHLOROPLASTIC"/>
    <property type="match status" value="1"/>
</dbReference>
<dbReference type="PATRIC" id="fig|106592.7.peg.2622"/>
<evidence type="ECO:0000256" key="3">
    <source>
        <dbReference type="ARBA" id="ARBA00022989"/>
    </source>
</evidence>
<feature type="transmembrane region" description="Helical" evidence="5">
    <location>
        <begin position="75"/>
        <end position="93"/>
    </location>
</feature>
<feature type="transmembrane region" description="Helical" evidence="5">
    <location>
        <begin position="159"/>
        <end position="176"/>
    </location>
</feature>
<evidence type="ECO:0000313" key="6">
    <source>
        <dbReference type="EMBL" id="KOF20794.1"/>
    </source>
</evidence>
<sequence>MDTSGRVFELWVYLSTSPLLWLTVTIGAYIAAQRLAALSGFNPIVNPVLISVVLVISILAVTGTSYSTYFDGAQFVHFALGPATVALAVPLYRNRTLIRQNFVPVIVALIAGSLTAIVCATGVAILLGAPDSVAISLAPKSATAGIAVGISQQLGGDPALTALLVIFTGVLGAIIVTPLMNLLRIRNYAARGFAAGLTSHGIGTARAFQVNEIAGTFSGLAMALNGILTSAIAAIVLGILL</sequence>
<evidence type="ECO:0000256" key="5">
    <source>
        <dbReference type="SAM" id="Phobius"/>
    </source>
</evidence>
<reference evidence="7" key="1">
    <citation type="submission" date="2015-07" db="EMBL/GenBank/DDBJ databases">
        <title>Whole genome sequence of an Ensifer adhaerens strain isolated from a cave pool in the Wind Cave National Park.</title>
        <authorList>
            <person name="Eng W.W.H."/>
            <person name="Gan H.M."/>
            <person name="Barton H.A."/>
            <person name="Savka M.A."/>
        </authorList>
    </citation>
    <scope>NUCLEOTIDE SEQUENCE [LARGE SCALE GENOMIC DNA]</scope>
    <source>
        <strain evidence="7">SD006</strain>
    </source>
</reference>
<feature type="transmembrane region" description="Helical" evidence="5">
    <location>
        <begin position="105"/>
        <end position="129"/>
    </location>
</feature>
<accession>A0A0L8C1X5</accession>
<comment type="caution">
    <text evidence="6">The sequence shown here is derived from an EMBL/GenBank/DDBJ whole genome shotgun (WGS) entry which is preliminary data.</text>
</comment>
<evidence type="ECO:0000256" key="2">
    <source>
        <dbReference type="ARBA" id="ARBA00022692"/>
    </source>
</evidence>
<evidence type="ECO:0000313" key="7">
    <source>
        <dbReference type="Proteomes" id="UP000037425"/>
    </source>
</evidence>
<dbReference type="Pfam" id="PF04172">
    <property type="entry name" value="LrgB"/>
    <property type="match status" value="1"/>
</dbReference>
<feature type="transmembrane region" description="Helical" evidence="5">
    <location>
        <begin position="12"/>
        <end position="32"/>
    </location>
</feature>
<gene>
    <name evidence="6" type="ORF">AC244_04985</name>
</gene>
<dbReference type="RefSeq" id="WP_053247724.1">
    <property type="nucleotide sequence ID" value="NZ_LGAP01000002.1"/>
</dbReference>
<dbReference type="PANTHER" id="PTHR30249">
    <property type="entry name" value="PUTATIVE SEROTONIN TRANSPORTER"/>
    <property type="match status" value="1"/>
</dbReference>
<name>A0A0L8C1X5_ENSAD</name>
<keyword evidence="3 5" id="KW-1133">Transmembrane helix</keyword>
<dbReference type="EMBL" id="LGAP01000002">
    <property type="protein sequence ID" value="KOF20794.1"/>
    <property type="molecule type" value="Genomic_DNA"/>
</dbReference>
<dbReference type="Proteomes" id="UP000037425">
    <property type="component" value="Unassembled WGS sequence"/>
</dbReference>
<protein>
    <submittedName>
        <fullName evidence="6">Membrane protein</fullName>
    </submittedName>
</protein>
<dbReference type="GO" id="GO:0016020">
    <property type="term" value="C:membrane"/>
    <property type="evidence" value="ECO:0007669"/>
    <property type="project" value="UniProtKB-SubCell"/>
</dbReference>